<dbReference type="RefSeq" id="WP_380536776.1">
    <property type="nucleotide sequence ID" value="NZ_JBHFAB010000010.1"/>
</dbReference>
<gene>
    <name evidence="4" type="ORF">ACEZDE_15595</name>
</gene>
<evidence type="ECO:0000256" key="1">
    <source>
        <dbReference type="SAM" id="MobiDB-lite"/>
    </source>
</evidence>
<reference evidence="4 5" key="1">
    <citation type="submission" date="2024-09" db="EMBL/GenBank/DDBJ databases">
        <authorList>
            <person name="Lee S.D."/>
        </authorList>
    </citation>
    <scope>NUCLEOTIDE SEQUENCE [LARGE SCALE GENOMIC DNA]</scope>
    <source>
        <strain evidence="4 5">N8-3</strain>
    </source>
</reference>
<proteinExistence type="predicted"/>
<feature type="compositionally biased region" description="Low complexity" evidence="1">
    <location>
        <begin position="479"/>
        <end position="505"/>
    </location>
</feature>
<dbReference type="SUPFAM" id="SSF52266">
    <property type="entry name" value="SGNH hydrolase"/>
    <property type="match status" value="1"/>
</dbReference>
<feature type="transmembrane region" description="Helical" evidence="2">
    <location>
        <begin position="21"/>
        <end position="44"/>
    </location>
</feature>
<keyword evidence="2" id="KW-0472">Membrane</keyword>
<name>A0ABV6VWW3_9ACTN</name>
<keyword evidence="2" id="KW-0812">Transmembrane</keyword>
<keyword evidence="2" id="KW-1133">Transmembrane helix</keyword>
<dbReference type="Proteomes" id="UP001592531">
    <property type="component" value="Unassembled WGS sequence"/>
</dbReference>
<dbReference type="InterPro" id="IPR036514">
    <property type="entry name" value="SGNH_hydro_sf"/>
</dbReference>
<dbReference type="Pfam" id="PF13472">
    <property type="entry name" value="Lipase_GDSL_2"/>
    <property type="match status" value="1"/>
</dbReference>
<feature type="domain" description="SGNH hydrolase-type esterase" evidence="3">
    <location>
        <begin position="228"/>
        <end position="455"/>
    </location>
</feature>
<protein>
    <submittedName>
        <fullName evidence="4">GDSL-type esterase/lipase family protein</fullName>
    </submittedName>
</protein>
<accession>A0ABV6VWW3</accession>
<dbReference type="PANTHER" id="PTHR37981">
    <property type="entry name" value="LIPASE 2"/>
    <property type="match status" value="1"/>
</dbReference>
<comment type="caution">
    <text evidence="4">The sequence shown here is derived from an EMBL/GenBank/DDBJ whole genome shotgun (WGS) entry which is preliminary data.</text>
</comment>
<dbReference type="EMBL" id="JBHFAB010000010">
    <property type="protein sequence ID" value="MFC1418056.1"/>
    <property type="molecule type" value="Genomic_DNA"/>
</dbReference>
<evidence type="ECO:0000259" key="3">
    <source>
        <dbReference type="Pfam" id="PF13472"/>
    </source>
</evidence>
<dbReference type="PANTHER" id="PTHR37981:SF1">
    <property type="entry name" value="SGNH HYDROLASE-TYPE ESTERASE DOMAIN-CONTAINING PROTEIN"/>
    <property type="match status" value="1"/>
</dbReference>
<feature type="transmembrane region" description="Helical" evidence="2">
    <location>
        <begin position="132"/>
        <end position="156"/>
    </location>
</feature>
<keyword evidence="5" id="KW-1185">Reference proteome</keyword>
<dbReference type="Gene3D" id="3.40.50.1110">
    <property type="entry name" value="SGNH hydrolase"/>
    <property type="match status" value="1"/>
</dbReference>
<evidence type="ECO:0000256" key="2">
    <source>
        <dbReference type="SAM" id="Phobius"/>
    </source>
</evidence>
<dbReference type="InterPro" id="IPR013830">
    <property type="entry name" value="SGNH_hydro"/>
</dbReference>
<sequence>MRVSSWWGRGSSRGWARGLRWGRVGLVGVVLLALLCAVSIWLAVRITPVQSVSAAGQSIQVGAVQPDLSLSGPGELDLFGQAMPTRPRFDGPIRPRLKLAQITIDSQVNQMVGAGGRDSLELTVSRQLASGWIRYCVWETVIAAGCAAVIVIAAAGVRRAHGRTVLKLLAVGVVGVCAVNAVGVYLLASSTPRALRQVRSIDDLVGRTLAEPVPTEKGPALSGVKVVVLGDSTAAGLGNRPVAHATALDKACGRSADSYAADLAAVNGWNVLNLACQGATIGDGIVGVQIRGSQVAAPQLAVAQRATGAAAYIVSIGANDMNWSVLTGLCAAAPVCDDKASTAYFQEQLATFTQNYYDLLQQLATLPRHPAVLVNAYYEPFGPNTDCLKKEGLTTAKTAVLRSRLADVNTVLQQGAQTFHFASAMPDFTGHQLCSDQPYVQNTADQAPLHPTAAGDLAIALADQRALDTLPGFAGNPEPTSSASSAPSAPSAPSSAASPTGTSSP</sequence>
<organism evidence="4 5">
    <name type="scientific">Streptacidiphilus cavernicola</name>
    <dbReference type="NCBI Taxonomy" id="3342716"/>
    <lineage>
        <taxon>Bacteria</taxon>
        <taxon>Bacillati</taxon>
        <taxon>Actinomycetota</taxon>
        <taxon>Actinomycetes</taxon>
        <taxon>Kitasatosporales</taxon>
        <taxon>Streptomycetaceae</taxon>
        <taxon>Streptacidiphilus</taxon>
    </lineage>
</organism>
<evidence type="ECO:0000313" key="5">
    <source>
        <dbReference type="Proteomes" id="UP001592531"/>
    </source>
</evidence>
<dbReference type="InterPro" id="IPR037460">
    <property type="entry name" value="SEST-like"/>
</dbReference>
<feature type="transmembrane region" description="Helical" evidence="2">
    <location>
        <begin position="168"/>
        <end position="188"/>
    </location>
</feature>
<feature type="region of interest" description="Disordered" evidence="1">
    <location>
        <begin position="469"/>
        <end position="505"/>
    </location>
</feature>
<evidence type="ECO:0000313" key="4">
    <source>
        <dbReference type="EMBL" id="MFC1418056.1"/>
    </source>
</evidence>